<keyword evidence="4" id="KW-0175">Coiled coil</keyword>
<keyword evidence="6" id="KW-0269">Exonuclease</keyword>
<dbReference type="GO" id="GO:0004527">
    <property type="term" value="F:exonuclease activity"/>
    <property type="evidence" value="ECO:0007669"/>
    <property type="project" value="UniProtKB-KW"/>
</dbReference>
<reference evidence="6 7" key="1">
    <citation type="submission" date="2017-06" db="EMBL/GenBank/DDBJ databases">
        <authorList>
            <person name="Kim H.J."/>
            <person name="Triplett B.A."/>
        </authorList>
    </citation>
    <scope>NUCLEOTIDE SEQUENCE [LARGE SCALE GENOMIC DNA]</scope>
    <source>
        <strain evidence="6 7">DSM 44272</strain>
    </source>
</reference>
<comment type="similarity">
    <text evidence="1">Belongs to the SMC family. SbcC subfamily.</text>
</comment>
<evidence type="ECO:0000256" key="2">
    <source>
        <dbReference type="ARBA" id="ARBA00011322"/>
    </source>
</evidence>
<dbReference type="PANTHER" id="PTHR32114:SF2">
    <property type="entry name" value="ABC TRANSPORTER ABCH.3"/>
    <property type="match status" value="1"/>
</dbReference>
<organism evidence="6 7">
    <name type="scientific">Blastococcus mobilis</name>
    <dbReference type="NCBI Taxonomy" id="1938746"/>
    <lineage>
        <taxon>Bacteria</taxon>
        <taxon>Bacillati</taxon>
        <taxon>Actinomycetota</taxon>
        <taxon>Actinomycetes</taxon>
        <taxon>Geodermatophilales</taxon>
        <taxon>Geodermatophilaceae</taxon>
        <taxon>Blastococcus</taxon>
    </lineage>
</organism>
<keyword evidence="6" id="KW-0378">Hydrolase</keyword>
<dbReference type="GO" id="GO:0006302">
    <property type="term" value="P:double-strand break repair"/>
    <property type="evidence" value="ECO:0007669"/>
    <property type="project" value="InterPro"/>
</dbReference>
<dbReference type="Pfam" id="PF13476">
    <property type="entry name" value="AAA_23"/>
    <property type="match status" value="1"/>
</dbReference>
<evidence type="ECO:0000256" key="4">
    <source>
        <dbReference type="SAM" id="Coils"/>
    </source>
</evidence>
<protein>
    <recommendedName>
        <fullName evidence="3">Nuclease SbcCD subunit C</fullName>
    </recommendedName>
</protein>
<keyword evidence="7" id="KW-1185">Reference proteome</keyword>
<evidence type="ECO:0000313" key="7">
    <source>
        <dbReference type="Proteomes" id="UP000198403"/>
    </source>
</evidence>
<dbReference type="Gene3D" id="3.40.50.300">
    <property type="entry name" value="P-loop containing nucleotide triphosphate hydrolases"/>
    <property type="match status" value="2"/>
</dbReference>
<evidence type="ECO:0000259" key="5">
    <source>
        <dbReference type="Pfam" id="PF13476"/>
    </source>
</evidence>
<dbReference type="AlphaFoldDB" id="A0A238XFY6"/>
<dbReference type="InterPro" id="IPR027417">
    <property type="entry name" value="P-loop_NTPase"/>
</dbReference>
<evidence type="ECO:0000256" key="1">
    <source>
        <dbReference type="ARBA" id="ARBA00006930"/>
    </source>
</evidence>
<dbReference type="RefSeq" id="WP_089336965.1">
    <property type="nucleotide sequence ID" value="NZ_FZNO01000013.1"/>
</dbReference>
<gene>
    <name evidence="6" type="ORF">SAMN06272737_1135</name>
</gene>
<name>A0A238XFY6_9ACTN</name>
<feature type="domain" description="Rad50/SbcC-type AAA" evidence="5">
    <location>
        <begin position="5"/>
        <end position="181"/>
    </location>
</feature>
<evidence type="ECO:0000256" key="3">
    <source>
        <dbReference type="ARBA" id="ARBA00013368"/>
    </source>
</evidence>
<dbReference type="EMBL" id="FZNO01000013">
    <property type="protein sequence ID" value="SNR56839.1"/>
    <property type="molecule type" value="Genomic_DNA"/>
</dbReference>
<evidence type="ECO:0000313" key="6">
    <source>
        <dbReference type="EMBL" id="SNR56839.1"/>
    </source>
</evidence>
<dbReference type="GO" id="GO:0016887">
    <property type="term" value="F:ATP hydrolysis activity"/>
    <property type="evidence" value="ECO:0007669"/>
    <property type="project" value="InterPro"/>
</dbReference>
<dbReference type="PANTHER" id="PTHR32114">
    <property type="entry name" value="ABC TRANSPORTER ABCH.3"/>
    <property type="match status" value="1"/>
</dbReference>
<comment type="subunit">
    <text evidence="2">Heterodimer of SbcC and SbcD.</text>
</comment>
<dbReference type="InterPro" id="IPR038729">
    <property type="entry name" value="Rad50/SbcC_AAA"/>
</dbReference>
<sequence length="986" mass="105672">MRLHRLSLTAFGPFAGTAEVDYDEVGRDGLFLLWGPTGAGKTTLLDAVVFALYGTVPGARGEEKRLRSDHAAASVRTEVSCELTLGGERLLVVRRPEQQRPKKRGEGVTTEQARLLVQRLTDGGWEPVSTRIDEGSEHLRMRLGLDVHQFCQVVLLPQGDFARFLRAEPEHRGELLRTLFDVGRFASAEDWLADERATARERVAVQKARVSTLLARVAQVADIDVPEELAPELVGGGGGGAVGPWVDTVRATARNRLAEATARAEEAAAEAGLVDAELASARALAERHDRRDRALAELEALTARELELAGLRAERNAGRRAEPLRDCLESAARAAGEAERTTVAVERARAEWDPVADGRDASADVVRELRDGAAAARALLPETERVRELTRRIAGLDRRITELAARCDEAGRAEETWPARLAEQEDRVTLARAAAVRLPGLESAVATAAAALDAAGAADRLEARLAGSRELVQTRREAWSDAREHWLDLRARRLEGMAAELATQLTDGADCPVCGATEHPRPAAHAGPVVTAADEQVAHAAAEAAEASLSAATAELDRQERELVGLRARAGDGTAADQAAALEELRRAARDTADLAATLDRAQDLLAELLTERESSAARLAADREELGARGAERASLADALAELEQRLDAARGEDADLVARVARLTAAADRCEVLVDAVAADARAREAASDALRIAEERAVTAGFDDVLVAGDALLGEGRLDALDRELDGHDHRLSVVRARLAERELAELGPRPDVGAVEERCAAITRRREEAVAELERARRCSGALESLAGDVIAAEMELAELHAWADQVTALADLVTGRGSNALRMRLQSFVLAARLEQVAEVASRRLLEMSGGRYTFLHSDAQGRHGARGGLGLDVFDEYTGVRRPTKTLSGGESFMASLALALGLADVVTAESGGVQLDTLFVDEGFGSLDPQALDAVMTVLDELRRGGRTVGVISHVEELRTRIPTRLEVVSGREGSRLAS</sequence>
<dbReference type="Pfam" id="PF13558">
    <property type="entry name" value="SbcC_Walker_B"/>
    <property type="match status" value="1"/>
</dbReference>
<accession>A0A238XFY6</accession>
<dbReference type="OrthoDB" id="9795626at2"/>
<dbReference type="SUPFAM" id="SSF52540">
    <property type="entry name" value="P-loop containing nucleoside triphosphate hydrolases"/>
    <property type="match status" value="1"/>
</dbReference>
<feature type="coiled-coil region" evidence="4">
    <location>
        <begin position="542"/>
        <end position="661"/>
    </location>
</feature>
<keyword evidence="6" id="KW-0540">Nuclease</keyword>
<dbReference type="Proteomes" id="UP000198403">
    <property type="component" value="Unassembled WGS sequence"/>
</dbReference>
<proteinExistence type="inferred from homology"/>